<feature type="transmembrane region" description="Helical" evidence="1">
    <location>
        <begin position="65"/>
        <end position="86"/>
    </location>
</feature>
<evidence type="ECO:0000313" key="2">
    <source>
        <dbReference type="EMBL" id="TFK52639.1"/>
    </source>
</evidence>
<dbReference type="EMBL" id="ML213509">
    <property type="protein sequence ID" value="TFK52639.1"/>
    <property type="molecule type" value="Genomic_DNA"/>
</dbReference>
<dbReference type="OrthoDB" id="3358048at2759"/>
<keyword evidence="1" id="KW-0812">Transmembrane</keyword>
<proteinExistence type="predicted"/>
<feature type="transmembrane region" description="Helical" evidence="1">
    <location>
        <begin position="185"/>
        <end position="205"/>
    </location>
</feature>
<organism evidence="2 3">
    <name type="scientific">Heliocybe sulcata</name>
    <dbReference type="NCBI Taxonomy" id="5364"/>
    <lineage>
        <taxon>Eukaryota</taxon>
        <taxon>Fungi</taxon>
        <taxon>Dikarya</taxon>
        <taxon>Basidiomycota</taxon>
        <taxon>Agaricomycotina</taxon>
        <taxon>Agaricomycetes</taxon>
        <taxon>Gloeophyllales</taxon>
        <taxon>Gloeophyllaceae</taxon>
        <taxon>Heliocybe</taxon>
    </lineage>
</organism>
<sequence length="225" mass="25560">MSVDVNQGIRLHTQALSMSSIRRRLPFAFADSQEDDGHVLDDQEQDELIKDLRLRNRQQMHDYTIGLRFLVGLSYLLHVISLFSAFPTPLHALLTSSQTLPPPLPLFLFFTLVSVLIHVTLFVHLTPSMNLISPTRTLTFLPMPFSVFIPQILFRPHKILAIVSSPAITLAGICKLAGYSDWTTVGWWCSPLVLVGVVKVVERWFGDAEMDVKRLERMKYNFRGA</sequence>
<protein>
    <submittedName>
        <fullName evidence="2">Uncharacterized protein</fullName>
    </submittedName>
</protein>
<evidence type="ECO:0000313" key="3">
    <source>
        <dbReference type="Proteomes" id="UP000305948"/>
    </source>
</evidence>
<evidence type="ECO:0000256" key="1">
    <source>
        <dbReference type="SAM" id="Phobius"/>
    </source>
</evidence>
<dbReference type="Proteomes" id="UP000305948">
    <property type="component" value="Unassembled WGS sequence"/>
</dbReference>
<keyword evidence="1" id="KW-1133">Transmembrane helix</keyword>
<gene>
    <name evidence="2" type="ORF">OE88DRAFT_1658001</name>
</gene>
<feature type="transmembrane region" description="Helical" evidence="1">
    <location>
        <begin position="106"/>
        <end position="126"/>
    </location>
</feature>
<dbReference type="AlphaFoldDB" id="A0A5C3N4D7"/>
<reference evidence="2 3" key="1">
    <citation type="journal article" date="2019" name="Nat. Ecol. Evol.">
        <title>Megaphylogeny resolves global patterns of mushroom evolution.</title>
        <authorList>
            <person name="Varga T."/>
            <person name="Krizsan K."/>
            <person name="Foldi C."/>
            <person name="Dima B."/>
            <person name="Sanchez-Garcia M."/>
            <person name="Sanchez-Ramirez S."/>
            <person name="Szollosi G.J."/>
            <person name="Szarkandi J.G."/>
            <person name="Papp V."/>
            <person name="Albert L."/>
            <person name="Andreopoulos W."/>
            <person name="Angelini C."/>
            <person name="Antonin V."/>
            <person name="Barry K.W."/>
            <person name="Bougher N.L."/>
            <person name="Buchanan P."/>
            <person name="Buyck B."/>
            <person name="Bense V."/>
            <person name="Catcheside P."/>
            <person name="Chovatia M."/>
            <person name="Cooper J."/>
            <person name="Damon W."/>
            <person name="Desjardin D."/>
            <person name="Finy P."/>
            <person name="Geml J."/>
            <person name="Haridas S."/>
            <person name="Hughes K."/>
            <person name="Justo A."/>
            <person name="Karasinski D."/>
            <person name="Kautmanova I."/>
            <person name="Kiss B."/>
            <person name="Kocsube S."/>
            <person name="Kotiranta H."/>
            <person name="LaButti K.M."/>
            <person name="Lechner B.E."/>
            <person name="Liimatainen K."/>
            <person name="Lipzen A."/>
            <person name="Lukacs Z."/>
            <person name="Mihaltcheva S."/>
            <person name="Morgado L.N."/>
            <person name="Niskanen T."/>
            <person name="Noordeloos M.E."/>
            <person name="Ohm R.A."/>
            <person name="Ortiz-Santana B."/>
            <person name="Ovrebo C."/>
            <person name="Racz N."/>
            <person name="Riley R."/>
            <person name="Savchenko A."/>
            <person name="Shiryaev A."/>
            <person name="Soop K."/>
            <person name="Spirin V."/>
            <person name="Szebenyi C."/>
            <person name="Tomsovsky M."/>
            <person name="Tulloss R.E."/>
            <person name="Uehling J."/>
            <person name="Grigoriev I.V."/>
            <person name="Vagvolgyi C."/>
            <person name="Papp T."/>
            <person name="Martin F.M."/>
            <person name="Miettinen O."/>
            <person name="Hibbett D.S."/>
            <person name="Nagy L.G."/>
        </authorList>
    </citation>
    <scope>NUCLEOTIDE SEQUENCE [LARGE SCALE GENOMIC DNA]</scope>
    <source>
        <strain evidence="2 3">OMC1185</strain>
    </source>
</reference>
<keyword evidence="3" id="KW-1185">Reference proteome</keyword>
<keyword evidence="1" id="KW-0472">Membrane</keyword>
<accession>A0A5C3N4D7</accession>
<name>A0A5C3N4D7_9AGAM</name>